<dbReference type="Gene3D" id="3.40.50.2300">
    <property type="match status" value="1"/>
</dbReference>
<dbReference type="InterPro" id="IPR011006">
    <property type="entry name" value="CheY-like_superfamily"/>
</dbReference>
<evidence type="ECO:0000256" key="2">
    <source>
        <dbReference type="PROSITE-ProRule" id="PRU00169"/>
    </source>
</evidence>
<sequence>MPLKVLAIDDSLTIRTLLQHALEGEGFSCTIASDGLDGVERFAEVAPDVVITDINMPRMDGFGVIAAIRSGPGNTRVPILVLSTENGEALKARARAAGATGWLVKPFEQQLLITTLRRVTGRLTPGANPG</sequence>
<evidence type="ECO:0000259" key="3">
    <source>
        <dbReference type="PROSITE" id="PS50110"/>
    </source>
</evidence>
<dbReference type="SUPFAM" id="SSF52172">
    <property type="entry name" value="CheY-like"/>
    <property type="match status" value="1"/>
</dbReference>
<dbReference type="InterPro" id="IPR050595">
    <property type="entry name" value="Bact_response_regulator"/>
</dbReference>
<reference evidence="4 5" key="1">
    <citation type="submission" date="2020-07" db="EMBL/GenBank/DDBJ databases">
        <title>Pseudogemmobacter sp. nov., isolated from poultry manure in Taiwan.</title>
        <authorList>
            <person name="Lin S.-Y."/>
            <person name="Tang Y.-S."/>
            <person name="Young C.-C."/>
        </authorList>
    </citation>
    <scope>NUCLEOTIDE SEQUENCE [LARGE SCALE GENOMIC DNA]</scope>
    <source>
        <strain evidence="4 5">CC-YST710</strain>
    </source>
</reference>
<keyword evidence="5" id="KW-1185">Reference proteome</keyword>
<dbReference type="PANTHER" id="PTHR44591:SF25">
    <property type="entry name" value="CHEMOTAXIS TWO-COMPONENT RESPONSE REGULATOR"/>
    <property type="match status" value="1"/>
</dbReference>
<proteinExistence type="predicted"/>
<dbReference type="SMART" id="SM00448">
    <property type="entry name" value="REC"/>
    <property type="match status" value="1"/>
</dbReference>
<dbReference type="RefSeq" id="WP_226935166.1">
    <property type="nucleotide sequence ID" value="NZ_JACDXX010000007.1"/>
</dbReference>
<dbReference type="InterPro" id="IPR001789">
    <property type="entry name" value="Sig_transdc_resp-reg_receiver"/>
</dbReference>
<feature type="domain" description="Response regulatory" evidence="3">
    <location>
        <begin position="4"/>
        <end position="120"/>
    </location>
</feature>
<comment type="caution">
    <text evidence="4">The sequence shown here is derived from an EMBL/GenBank/DDBJ whole genome shotgun (WGS) entry which is preliminary data.</text>
</comment>
<dbReference type="EMBL" id="JACDXX010000007">
    <property type="protein sequence ID" value="MCB5410265.1"/>
    <property type="molecule type" value="Genomic_DNA"/>
</dbReference>
<dbReference type="Proteomes" id="UP001198571">
    <property type="component" value="Unassembled WGS sequence"/>
</dbReference>
<dbReference type="PROSITE" id="PS50110">
    <property type="entry name" value="RESPONSE_REGULATORY"/>
    <property type="match status" value="1"/>
</dbReference>
<evidence type="ECO:0000313" key="5">
    <source>
        <dbReference type="Proteomes" id="UP001198571"/>
    </source>
</evidence>
<keyword evidence="1 2" id="KW-0597">Phosphoprotein</keyword>
<dbReference type="Pfam" id="PF00072">
    <property type="entry name" value="Response_reg"/>
    <property type="match status" value="1"/>
</dbReference>
<gene>
    <name evidence="4" type="ORF">H0485_09670</name>
</gene>
<dbReference type="PANTHER" id="PTHR44591">
    <property type="entry name" value="STRESS RESPONSE REGULATOR PROTEIN 1"/>
    <property type="match status" value="1"/>
</dbReference>
<evidence type="ECO:0000313" key="4">
    <source>
        <dbReference type="EMBL" id="MCB5410265.1"/>
    </source>
</evidence>
<feature type="modified residue" description="4-aspartylphosphate" evidence="2">
    <location>
        <position position="53"/>
    </location>
</feature>
<accession>A0ABS8CM18</accession>
<protein>
    <submittedName>
        <fullName evidence="4">Response regulator</fullName>
    </submittedName>
</protein>
<organism evidence="4 5">
    <name type="scientific">Pseudogemmobacter faecipullorum</name>
    <dbReference type="NCBI Taxonomy" id="2755041"/>
    <lineage>
        <taxon>Bacteria</taxon>
        <taxon>Pseudomonadati</taxon>
        <taxon>Pseudomonadota</taxon>
        <taxon>Alphaproteobacteria</taxon>
        <taxon>Rhodobacterales</taxon>
        <taxon>Paracoccaceae</taxon>
        <taxon>Pseudogemmobacter</taxon>
    </lineage>
</organism>
<name>A0ABS8CM18_9RHOB</name>
<evidence type="ECO:0000256" key="1">
    <source>
        <dbReference type="ARBA" id="ARBA00022553"/>
    </source>
</evidence>